<comment type="caution">
    <text evidence="3">The sequence shown here is derived from an EMBL/GenBank/DDBJ whole genome shotgun (WGS) entry which is preliminary data.</text>
</comment>
<evidence type="ECO:0000313" key="4">
    <source>
        <dbReference type="Proteomes" id="UP000038010"/>
    </source>
</evidence>
<keyword evidence="2" id="KW-1133">Transmembrane helix</keyword>
<evidence type="ECO:0000313" key="3">
    <source>
        <dbReference type="EMBL" id="KPI37212.1"/>
    </source>
</evidence>
<evidence type="ECO:0000256" key="2">
    <source>
        <dbReference type="SAM" id="Phobius"/>
    </source>
</evidence>
<dbReference type="Proteomes" id="UP000038010">
    <property type="component" value="Unassembled WGS sequence"/>
</dbReference>
<feature type="compositionally biased region" description="Polar residues" evidence="1">
    <location>
        <begin position="33"/>
        <end position="43"/>
    </location>
</feature>
<protein>
    <submittedName>
        <fullName evidence="3">Uncharacterized protein</fullName>
    </submittedName>
</protein>
<feature type="compositionally biased region" description="Low complexity" evidence="1">
    <location>
        <begin position="10"/>
        <end position="22"/>
    </location>
</feature>
<organism evidence="3 4">
    <name type="scientific">Cyphellophora attinorum</name>
    <dbReference type="NCBI Taxonomy" id="1664694"/>
    <lineage>
        <taxon>Eukaryota</taxon>
        <taxon>Fungi</taxon>
        <taxon>Dikarya</taxon>
        <taxon>Ascomycota</taxon>
        <taxon>Pezizomycotina</taxon>
        <taxon>Eurotiomycetes</taxon>
        <taxon>Chaetothyriomycetidae</taxon>
        <taxon>Chaetothyriales</taxon>
        <taxon>Cyphellophoraceae</taxon>
        <taxon>Cyphellophora</taxon>
    </lineage>
</organism>
<reference evidence="3 4" key="1">
    <citation type="submission" date="2015-06" db="EMBL/GenBank/DDBJ databases">
        <title>Draft genome of the ant-associated black yeast Phialophora attae CBS 131958.</title>
        <authorList>
            <person name="Moreno L.F."/>
            <person name="Stielow B.J."/>
            <person name="de Hoog S."/>
            <person name="Vicente V.A."/>
            <person name="Weiss V.A."/>
            <person name="de Vries M."/>
            <person name="Cruz L.M."/>
            <person name="Souza E.M."/>
        </authorList>
    </citation>
    <scope>NUCLEOTIDE SEQUENCE [LARGE SCALE GENOMIC DNA]</scope>
    <source>
        <strain evidence="3 4">CBS 131958</strain>
    </source>
</reference>
<sequence>MNSLTRTSVRALTRPRTLLPAAPRRHYAAELPKSTNPQPSRGNGFSPVFLGVAAVFAFVPAYYFLHSDKSARSGRAAIEEHRAQDNYDATKEFRDPRDSGVKTIEQKKAKEAGKDIK</sequence>
<feature type="region of interest" description="Disordered" evidence="1">
    <location>
        <begin position="1"/>
        <end position="44"/>
    </location>
</feature>
<dbReference type="VEuPathDB" id="FungiDB:AB675_1564"/>
<keyword evidence="4" id="KW-1185">Reference proteome</keyword>
<dbReference type="AlphaFoldDB" id="A0A0N1NXE5"/>
<gene>
    <name evidence="3" type="ORF">AB675_1564</name>
</gene>
<dbReference type="EMBL" id="LFJN01000025">
    <property type="protein sequence ID" value="KPI37212.1"/>
    <property type="molecule type" value="Genomic_DNA"/>
</dbReference>
<feature type="transmembrane region" description="Helical" evidence="2">
    <location>
        <begin position="44"/>
        <end position="65"/>
    </location>
</feature>
<dbReference type="OrthoDB" id="4152154at2759"/>
<dbReference type="GeneID" id="28733344"/>
<keyword evidence="2" id="KW-0812">Transmembrane</keyword>
<name>A0A0N1NXE5_9EURO</name>
<dbReference type="RefSeq" id="XP_017997175.1">
    <property type="nucleotide sequence ID" value="XM_018141464.1"/>
</dbReference>
<keyword evidence="2" id="KW-0472">Membrane</keyword>
<feature type="region of interest" description="Disordered" evidence="1">
    <location>
        <begin position="76"/>
        <end position="117"/>
    </location>
</feature>
<proteinExistence type="predicted"/>
<accession>A0A0N1NXE5</accession>
<evidence type="ECO:0000256" key="1">
    <source>
        <dbReference type="SAM" id="MobiDB-lite"/>
    </source>
</evidence>